<dbReference type="InterPro" id="IPR055050">
    <property type="entry name" value="WsaF_C"/>
</dbReference>
<feature type="repeat" description="TPR" evidence="1">
    <location>
        <begin position="13"/>
        <end position="46"/>
    </location>
</feature>
<dbReference type="Proteomes" id="UP000620025">
    <property type="component" value="Unassembled WGS sequence"/>
</dbReference>
<dbReference type="RefSeq" id="WP_192067241.1">
    <property type="nucleotide sequence ID" value="NZ_JACYWY010000001.1"/>
</dbReference>
<evidence type="ECO:0008006" key="7">
    <source>
        <dbReference type="Google" id="ProtNLM"/>
    </source>
</evidence>
<proteinExistence type="predicted"/>
<dbReference type="InterPro" id="IPR007739">
    <property type="entry name" value="RgpF"/>
</dbReference>
<accession>A0ABR9BXP0</accession>
<keyword evidence="1" id="KW-0802">TPR repeat</keyword>
<sequence>MNKAVTNQMHSEVPSALKSGNAATKEKRYDEALAYYARALIEQPEMAKIISYSIDFVRSKFEGKQHYSNTRPTYTIVRDSEKADLDSIHESLSSSLETKNKAFPPTQEQIFDEEWYLQTYKYNKTDQSDWLNYYNKTGWKRGEDPSPLFSTSTYLSSESGLMESFLETEQSPLSHYVSIGHTEKRDIFFNPLIPFHQRYTTSSPVVKFANNDEKRTRSKAAAFVHCYYIDIAERIIEQCLALGIDVYAAFIEGTNFQYLEEKFGAHITYRIFQNRGRDIAPFVTGFLEDIKNYEYALHLHTKRSLHYGEARTDWMDYCLESLLGNISKIEEIFVKHKSTAIVFPEPPDFLKEQMNWGHNFRRVSALLARLDYKLSINDRLDFPAGSMFWFRTKDLMPVFELNISPYLFEHESGQVDGTLAHAFERLFGVYALKANKKIVPIRKANSAIFKFDKNRSKVQPEPISEVSKSHENYNLSLKHFYPELTPFTFRKSNSQKPRLNLLVPTIDPAHIFGGIATAILFYENLLAELGFEGRIISTDGPASSLFLSKFPKYSCYTLKYCTDSDPLHILSGVPRMDGDLMIRKKDVFIATSWWSANHLQQISNFQLEQFGSVQQNAYLVQDYEPHFYGWSSKSQLADETYKNQWLKIYNTQLLLDYFRARHKSDGPEYVLKPELNSNIANALQRLNGTHKENIILLYGRPFAERNCNEILLEAISIWRAKCPHSQGWRIISLGQEYTHPLLGELGVEVLGKVSLDDYAGLLAKSKIGISLMVSPHPSYPPYEMLAAGLATYTNTYDNKVVISASERLTMGTGSPADIAAFLESTSSSASDRCIYDAASLTEVDFGNGQLMADVISAVAKAIK</sequence>
<feature type="region of interest" description="Disordered" evidence="2">
    <location>
        <begin position="1"/>
        <end position="22"/>
    </location>
</feature>
<evidence type="ECO:0000313" key="6">
    <source>
        <dbReference type="Proteomes" id="UP000620025"/>
    </source>
</evidence>
<comment type="caution">
    <text evidence="5">The sequence shown here is derived from an EMBL/GenBank/DDBJ whole genome shotgun (WGS) entry which is preliminary data.</text>
</comment>
<dbReference type="Pfam" id="PF22772">
    <property type="entry name" value="WsaF_C"/>
    <property type="match status" value="1"/>
</dbReference>
<feature type="domain" description="WsaF C-terminal" evidence="4">
    <location>
        <begin position="694"/>
        <end position="822"/>
    </location>
</feature>
<feature type="compositionally biased region" description="Polar residues" evidence="2">
    <location>
        <begin position="1"/>
        <end position="10"/>
    </location>
</feature>
<dbReference type="InterPro" id="IPR048510">
    <property type="entry name" value="WsaF_N"/>
</dbReference>
<feature type="domain" description="WsaF N-terminal" evidence="3">
    <location>
        <begin position="498"/>
        <end position="645"/>
    </location>
</feature>
<dbReference type="InterPro" id="IPR019734">
    <property type="entry name" value="TPR_rpt"/>
</dbReference>
<dbReference type="Gene3D" id="3.40.50.11090">
    <property type="match status" value="1"/>
</dbReference>
<gene>
    <name evidence="5" type="ORF">IFT38_09720</name>
</gene>
<evidence type="ECO:0000259" key="3">
    <source>
        <dbReference type="Pfam" id="PF21374"/>
    </source>
</evidence>
<dbReference type="EMBL" id="JACYWZ010000003">
    <property type="protein sequence ID" value="MBD8769819.1"/>
    <property type="molecule type" value="Genomic_DNA"/>
</dbReference>
<organism evidence="5 6">
    <name type="scientific">Pseudomonas coleopterorum</name>
    <dbReference type="NCBI Taxonomy" id="1605838"/>
    <lineage>
        <taxon>Bacteria</taxon>
        <taxon>Pseudomonadati</taxon>
        <taxon>Pseudomonadota</taxon>
        <taxon>Gammaproteobacteria</taxon>
        <taxon>Pseudomonadales</taxon>
        <taxon>Pseudomonadaceae</taxon>
        <taxon>Pseudomonas</taxon>
    </lineage>
</organism>
<evidence type="ECO:0000313" key="5">
    <source>
        <dbReference type="EMBL" id="MBD8769819.1"/>
    </source>
</evidence>
<protein>
    <recommendedName>
        <fullName evidence="7">Rhamnan synthesis protein F</fullName>
    </recommendedName>
</protein>
<dbReference type="Pfam" id="PF05045">
    <property type="entry name" value="RgpF"/>
    <property type="match status" value="1"/>
</dbReference>
<evidence type="ECO:0000256" key="2">
    <source>
        <dbReference type="SAM" id="MobiDB-lite"/>
    </source>
</evidence>
<dbReference type="SUPFAM" id="SSF53756">
    <property type="entry name" value="UDP-Glycosyltransferase/glycogen phosphorylase"/>
    <property type="match status" value="1"/>
</dbReference>
<dbReference type="Gene3D" id="3.40.50.2000">
    <property type="entry name" value="Glycogen Phosphorylase B"/>
    <property type="match status" value="1"/>
</dbReference>
<evidence type="ECO:0000256" key="1">
    <source>
        <dbReference type="PROSITE-ProRule" id="PRU00339"/>
    </source>
</evidence>
<dbReference type="PROSITE" id="PS50005">
    <property type="entry name" value="TPR"/>
    <property type="match status" value="1"/>
</dbReference>
<evidence type="ECO:0000259" key="4">
    <source>
        <dbReference type="Pfam" id="PF22772"/>
    </source>
</evidence>
<keyword evidence="6" id="KW-1185">Reference proteome</keyword>
<name>A0ABR9BXP0_9PSED</name>
<dbReference type="Pfam" id="PF21374">
    <property type="entry name" value="WsaF_N"/>
    <property type="match status" value="1"/>
</dbReference>
<reference evidence="5 6" key="1">
    <citation type="journal article" date="2020" name="FEMS Microbiol. Ecol.">
        <title>Temporal dynamics of bacterial communities during seed development and maturation.</title>
        <authorList>
            <person name="Chesneau G."/>
            <person name="Torres-Cortes G."/>
            <person name="Briand M."/>
            <person name="Darrasse A."/>
            <person name="Preveaux A."/>
            <person name="Marais C."/>
            <person name="Jacques M.A."/>
            <person name="Shade A."/>
            <person name="Barret M."/>
        </authorList>
    </citation>
    <scope>NUCLEOTIDE SEQUENCE [LARGE SCALE GENOMIC DNA]</scope>
    <source>
        <strain evidence="5 6">CFBP13599</strain>
    </source>
</reference>